<dbReference type="STRING" id="48709.A0A1D2MMS1"/>
<reference evidence="4 5" key="1">
    <citation type="journal article" date="2016" name="Genome Biol. Evol.">
        <title>Gene Family Evolution Reflects Adaptation to Soil Environmental Stressors in the Genome of the Collembolan Orchesella cincta.</title>
        <authorList>
            <person name="Faddeeva-Vakhrusheva A."/>
            <person name="Derks M.F."/>
            <person name="Anvar S.Y."/>
            <person name="Agamennone V."/>
            <person name="Suring W."/>
            <person name="Smit S."/>
            <person name="van Straalen N.M."/>
            <person name="Roelofs D."/>
        </authorList>
    </citation>
    <scope>NUCLEOTIDE SEQUENCE [LARGE SCALE GENOMIC DNA]</scope>
    <source>
        <tissue evidence="4">Mixed pool</tissue>
    </source>
</reference>
<evidence type="ECO:0000256" key="3">
    <source>
        <dbReference type="SAM" id="Phobius"/>
    </source>
</evidence>
<evidence type="ECO:0000256" key="1">
    <source>
        <dbReference type="SAM" id="Coils"/>
    </source>
</evidence>
<feature type="region of interest" description="Disordered" evidence="2">
    <location>
        <begin position="405"/>
        <end position="437"/>
    </location>
</feature>
<evidence type="ECO:0000313" key="4">
    <source>
        <dbReference type="EMBL" id="ODM94366.1"/>
    </source>
</evidence>
<dbReference type="EMBL" id="LJIJ01000817">
    <property type="protein sequence ID" value="ODM94366.1"/>
    <property type="molecule type" value="Genomic_DNA"/>
</dbReference>
<feature type="region of interest" description="Disordered" evidence="2">
    <location>
        <begin position="1106"/>
        <end position="1130"/>
    </location>
</feature>
<evidence type="ECO:0000313" key="5">
    <source>
        <dbReference type="Proteomes" id="UP000094527"/>
    </source>
</evidence>
<name>A0A1D2MMS1_ORCCI</name>
<sequence>RQIQEKHGIHHHQHHHDHAPHHHHRASHPEDGSRRNVRPTGKSRRSHGSHPDKKVSLTLTKADFDILRQWDFEDRKKRLESWRDAQRRSTDASKNDPKNEKEKRESGQEQDKLILKRELEGLTKLRIRRPDEPHHAHGKGSDSKSKGPRHKRAFGSRRLSTKSGTMPDQLLNRQSRQQQQALAAMDRINEQLEKVQDKARAAQLRKTFGRGWEGRTSRGSVQRSLSQVTVAATPTPTLPATSSYTSVASTLRHRRHHHRGRDIGNARSEMEEIGPTPTGWGSASLSSITSLTSVDSITEADIFERMKSKASMMVGEGDSKTTKPNESFSGSGSDESSVIKLYEKPILPVECQETCFGSIKFVERSALESLTKKNKGFDFYMSIGDDALGLGMGKAKHFKIKFFKPGGPGVGRNHQPGRKVSDKKSSHEHDDDSDENAPKILKNLKQLPQVLDNKEAVKKMNELETALHEIPGINAGYNVQVQQISRLPSDAEVGEGEHISKRQGFSRAPRRIWYTPLPLTNKKYYRTNWKKIKYDVRKRMKAKNYWPKMWIAFEQSHPKQLYDLIKAKMTVQQFDELGFKKTFDWKQGRHPDYVDWILEDIVPHQGSYYYKGTEEPIRRASFEDKDFPLKDWFLKPPRYIQDSPVSPPYDQYDFCGYGDRAKPFFLAFTLPREVLHYYAPPNRIETFFRQIPKPPYAFPGYTFKRWLHYPLEQKLPQYYPFPKRFMSWTRGLIGDRIQYTSTNFLLDDPNLHKIDLNYNVWHDPNATRYTRRRDVMDRAWELGFINNKGEVTCTMREFNQNRLFLRDYDWLEEALRRWNIKWTDRQQHNRLTKDTNYDNLDWDSKNKEWAVRLQRCKEHRKARDEAEEKRSKELRERFDTALEKAAAQRELIRSNLVNKAKKKRKQQIVKRKTMAANHLNHKFLLQFRYKYQQRIAKQNRRLYYLNKIADKMEKQRDSWDKRLEFHQRKVLEMKEMQMRLEQESKTKSKKYQDKHVTMWQNLPEVIARRKEREGREHRLAYKYAMIWMENVRKRKERLEDPAHLSHWTKGQHLERTVRYVRRKSGYVHADDFFFNAFQLFKELDFLKRPTSRRSLELTFQNRMSGFELTEEESPEESELSNGEEEDRYEHGNGYEADNRIIRNNKQFFHSLQPFKQPLLSHLSTCTIQLLPVAAFSENLKGLASKGSLKCYVCNSKVGGCEPIADFEKPCKEYFDVAYGDTEDSVDLKEFPLALSKRTTEKGKKTGWHHGGFPGLYELPTAPPGSPVAPPANGTSYAHKTSSLNQLHDDGKLDDGFATCRTMRISVADQTNGGIRQEIPYTNPRIIRTCSFVKKKDLTGFSADGCKLIKYRNAYIDLCYCDSDLCNGSSYMRVSYWMIAASFLVIMAQFVMQK</sequence>
<feature type="coiled-coil region" evidence="1">
    <location>
        <begin position="949"/>
        <end position="983"/>
    </location>
</feature>
<feature type="compositionally biased region" description="Basic residues" evidence="2">
    <location>
        <begin position="146"/>
        <end position="155"/>
    </location>
</feature>
<proteinExistence type="predicted"/>
<feature type="region of interest" description="Disordered" evidence="2">
    <location>
        <begin position="234"/>
        <end position="260"/>
    </location>
</feature>
<dbReference type="Proteomes" id="UP000094527">
    <property type="component" value="Unassembled WGS sequence"/>
</dbReference>
<dbReference type="OrthoDB" id="8197715at2759"/>
<feature type="compositionally biased region" description="Acidic residues" evidence="2">
    <location>
        <begin position="1108"/>
        <end position="1126"/>
    </location>
</feature>
<accession>A0A1D2MMS1</accession>
<feature type="compositionally biased region" description="Basic residues" evidence="2">
    <location>
        <begin position="35"/>
        <end position="48"/>
    </location>
</feature>
<evidence type="ECO:0000256" key="2">
    <source>
        <dbReference type="SAM" id="MobiDB-lite"/>
    </source>
</evidence>
<feature type="compositionally biased region" description="Basic and acidic residues" evidence="2">
    <location>
        <begin position="419"/>
        <end position="430"/>
    </location>
</feature>
<keyword evidence="5" id="KW-1185">Reference proteome</keyword>
<feature type="non-terminal residue" evidence="4">
    <location>
        <position position="1"/>
    </location>
</feature>
<feature type="compositionally biased region" description="Basic and acidic residues" evidence="2">
    <location>
        <begin position="80"/>
        <end position="145"/>
    </location>
</feature>
<feature type="region of interest" description="Disordered" evidence="2">
    <location>
        <begin position="1"/>
        <end position="60"/>
    </location>
</feature>
<feature type="compositionally biased region" description="Low complexity" evidence="2">
    <location>
        <begin position="169"/>
        <end position="182"/>
    </location>
</feature>
<keyword evidence="3" id="KW-0812">Transmembrane</keyword>
<comment type="caution">
    <text evidence="4">The sequence shown here is derived from an EMBL/GenBank/DDBJ whole genome shotgun (WGS) entry which is preliminary data.</text>
</comment>
<feature type="region of interest" description="Disordered" evidence="2">
    <location>
        <begin position="80"/>
        <end position="182"/>
    </location>
</feature>
<protein>
    <submittedName>
        <fullName evidence="4">Fibrous sheath-interacting protein 2</fullName>
    </submittedName>
</protein>
<feature type="compositionally biased region" description="Basic residues" evidence="2">
    <location>
        <begin position="8"/>
        <end position="26"/>
    </location>
</feature>
<feature type="compositionally biased region" description="Basic residues" evidence="2">
    <location>
        <begin position="251"/>
        <end position="260"/>
    </location>
</feature>
<feature type="compositionally biased region" description="Low complexity" evidence="2">
    <location>
        <begin position="234"/>
        <end position="246"/>
    </location>
</feature>
<keyword evidence="1" id="KW-0175">Coiled coil</keyword>
<feature type="transmembrane region" description="Helical" evidence="3">
    <location>
        <begin position="1373"/>
        <end position="1391"/>
    </location>
</feature>
<gene>
    <name evidence="4" type="ORF">Ocin01_12317</name>
</gene>
<organism evidence="4 5">
    <name type="scientific">Orchesella cincta</name>
    <name type="common">Springtail</name>
    <name type="synonym">Podura cincta</name>
    <dbReference type="NCBI Taxonomy" id="48709"/>
    <lineage>
        <taxon>Eukaryota</taxon>
        <taxon>Metazoa</taxon>
        <taxon>Ecdysozoa</taxon>
        <taxon>Arthropoda</taxon>
        <taxon>Hexapoda</taxon>
        <taxon>Collembola</taxon>
        <taxon>Entomobryomorpha</taxon>
        <taxon>Entomobryoidea</taxon>
        <taxon>Orchesellidae</taxon>
        <taxon>Orchesellinae</taxon>
        <taxon>Orchesella</taxon>
    </lineage>
</organism>
<feature type="compositionally biased region" description="Low complexity" evidence="2">
    <location>
        <begin position="326"/>
        <end position="335"/>
    </location>
</feature>
<keyword evidence="3" id="KW-0472">Membrane</keyword>
<feature type="region of interest" description="Disordered" evidence="2">
    <location>
        <begin position="311"/>
        <end position="335"/>
    </location>
</feature>
<keyword evidence="3" id="KW-1133">Transmembrane helix</keyword>